<organism evidence="1 2">
    <name type="scientific">Gordonibacter faecis</name>
    <dbReference type="NCBI Taxonomy" id="3047475"/>
    <lineage>
        <taxon>Bacteria</taxon>
        <taxon>Bacillati</taxon>
        <taxon>Actinomycetota</taxon>
        <taxon>Coriobacteriia</taxon>
        <taxon>Eggerthellales</taxon>
        <taxon>Eggerthellaceae</taxon>
        <taxon>Gordonibacter</taxon>
    </lineage>
</organism>
<proteinExistence type="predicted"/>
<reference evidence="1 2" key="1">
    <citation type="submission" date="2023-05" db="EMBL/GenBank/DDBJ databases">
        <title>Gordonibacter KGMB12511T sp. nov., isolated from faeces of healthy Korean.</title>
        <authorList>
            <person name="Kim H.S."/>
            <person name="Kim J.-S."/>
            <person name="Suh M.K."/>
            <person name="Eom M.K."/>
            <person name="Do H.E."/>
            <person name="Lee J.-S."/>
        </authorList>
    </citation>
    <scope>NUCLEOTIDE SEQUENCE [LARGE SCALE GENOMIC DNA]</scope>
    <source>
        <strain evidence="1 2">KGMB12511</strain>
    </source>
</reference>
<evidence type="ECO:0000313" key="2">
    <source>
        <dbReference type="Proteomes" id="UP001232750"/>
    </source>
</evidence>
<dbReference type="RefSeq" id="WP_283832818.1">
    <property type="nucleotide sequence ID" value="NZ_JASJEU010000022.1"/>
</dbReference>
<comment type="caution">
    <text evidence="1">The sequence shown here is derived from an EMBL/GenBank/DDBJ whole genome shotgun (WGS) entry which is preliminary data.</text>
</comment>
<accession>A0ABT7DPJ9</accession>
<protein>
    <submittedName>
        <fullName evidence="1">Uncharacterized protein</fullName>
    </submittedName>
</protein>
<sequence>MQQMAEQAKRERGLAAIKRGHHLCDETLAELGISNPDPEILAMPYDQLKERAFAEKYGIEFEA</sequence>
<evidence type="ECO:0000313" key="1">
    <source>
        <dbReference type="EMBL" id="MDJ1651475.1"/>
    </source>
</evidence>
<dbReference type="EMBL" id="JASJEU010000022">
    <property type="protein sequence ID" value="MDJ1651475.1"/>
    <property type="molecule type" value="Genomic_DNA"/>
</dbReference>
<keyword evidence="2" id="KW-1185">Reference proteome</keyword>
<dbReference type="Proteomes" id="UP001232750">
    <property type="component" value="Unassembled WGS sequence"/>
</dbReference>
<name>A0ABT7DPJ9_9ACTN</name>
<gene>
    <name evidence="1" type="ORF">QNJ86_11745</name>
</gene>